<feature type="compositionally biased region" description="Low complexity" evidence="5">
    <location>
        <begin position="122"/>
        <end position="134"/>
    </location>
</feature>
<sequence length="134" mass="13938">MSASPGGNAPRAGTRETALPEPRQESRGPASAPRPAGRRAAPPRVQPLLEGPLLVEGPAEIVMPDGSVLHCERPVIALCTCRRTLRAPFCDTSHRPRLRRGARPEAGAAGSRPPRPEPPGPGAATEPAGEVDPS</sequence>
<proteinExistence type="predicted"/>
<keyword evidence="4" id="KW-0411">Iron-sulfur</keyword>
<keyword evidence="3" id="KW-0408">Iron</keyword>
<dbReference type="RefSeq" id="WP_386254330.1">
    <property type="nucleotide sequence ID" value="NZ_JBHTRV010000017.1"/>
</dbReference>
<keyword evidence="1" id="KW-0001">2Fe-2S</keyword>
<evidence type="ECO:0000313" key="7">
    <source>
        <dbReference type="EMBL" id="MFE5982591.1"/>
    </source>
</evidence>
<feature type="region of interest" description="Disordered" evidence="5">
    <location>
        <begin position="1"/>
        <end position="45"/>
    </location>
</feature>
<dbReference type="Proteomes" id="UP001600424">
    <property type="component" value="Unassembled WGS sequence"/>
</dbReference>
<keyword evidence="8" id="KW-1185">Reference proteome</keyword>
<reference evidence="7 8" key="1">
    <citation type="submission" date="2024-09" db="EMBL/GenBank/DDBJ databases">
        <title>The Natural Products Discovery Center: Release of the First 8490 Sequenced Strains for Exploring Actinobacteria Biosynthetic Diversity.</title>
        <authorList>
            <person name="Kalkreuter E."/>
            <person name="Kautsar S.A."/>
            <person name="Yang D."/>
            <person name="Bader C.D."/>
            <person name="Teijaro C.N."/>
            <person name="Fluegel L."/>
            <person name="Davis C.M."/>
            <person name="Simpson J.R."/>
            <person name="Lauterbach L."/>
            <person name="Steele A.D."/>
            <person name="Gui C."/>
            <person name="Meng S."/>
            <person name="Li G."/>
            <person name="Viehrig K."/>
            <person name="Ye F."/>
            <person name="Su P."/>
            <person name="Kiefer A.F."/>
            <person name="Nichols A."/>
            <person name="Cepeda A.J."/>
            <person name="Yan W."/>
            <person name="Fan B."/>
            <person name="Jiang Y."/>
            <person name="Adhikari A."/>
            <person name="Zheng C.-J."/>
            <person name="Schuster L."/>
            <person name="Cowan T.M."/>
            <person name="Smanski M.J."/>
            <person name="Chevrette M.G."/>
            <person name="De Carvalho L.P.S."/>
            <person name="Shen B."/>
        </authorList>
    </citation>
    <scope>NUCLEOTIDE SEQUENCE [LARGE SCALE GENOMIC DNA]</scope>
    <source>
        <strain evidence="7 8">NPDC056472</strain>
    </source>
</reference>
<evidence type="ECO:0000256" key="5">
    <source>
        <dbReference type="SAM" id="MobiDB-lite"/>
    </source>
</evidence>
<dbReference type="SMART" id="SM00704">
    <property type="entry name" value="ZnF_CDGSH"/>
    <property type="match status" value="1"/>
</dbReference>
<evidence type="ECO:0000313" key="8">
    <source>
        <dbReference type="Proteomes" id="UP001600424"/>
    </source>
</evidence>
<protein>
    <submittedName>
        <fullName evidence="7">CDGSH iron-sulfur domain-containing protein</fullName>
    </submittedName>
</protein>
<organism evidence="7 8">
    <name type="scientific">Streptomyces wedmorensis</name>
    <dbReference type="NCBI Taxonomy" id="43759"/>
    <lineage>
        <taxon>Bacteria</taxon>
        <taxon>Bacillati</taxon>
        <taxon>Actinomycetota</taxon>
        <taxon>Actinomycetes</taxon>
        <taxon>Kitasatosporales</taxon>
        <taxon>Streptomycetaceae</taxon>
        <taxon>Streptomyces</taxon>
    </lineage>
</organism>
<accession>A0ABW6IYB8</accession>
<evidence type="ECO:0000256" key="4">
    <source>
        <dbReference type="ARBA" id="ARBA00023014"/>
    </source>
</evidence>
<dbReference type="InterPro" id="IPR018967">
    <property type="entry name" value="FeS-contain_CDGSH-typ"/>
</dbReference>
<dbReference type="Gene3D" id="3.40.5.90">
    <property type="entry name" value="CDGSH iron-sulfur domain, mitoNEET-type"/>
    <property type="match status" value="1"/>
</dbReference>
<evidence type="ECO:0000256" key="3">
    <source>
        <dbReference type="ARBA" id="ARBA00023004"/>
    </source>
</evidence>
<dbReference type="EMBL" id="JBHTRV010000017">
    <property type="protein sequence ID" value="MFE5982591.1"/>
    <property type="molecule type" value="Genomic_DNA"/>
</dbReference>
<name>A0ABW6IYB8_STRWE</name>
<dbReference type="InterPro" id="IPR042216">
    <property type="entry name" value="MitoNEET_CISD"/>
</dbReference>
<dbReference type="Pfam" id="PF09360">
    <property type="entry name" value="zf-CDGSH"/>
    <property type="match status" value="1"/>
</dbReference>
<evidence type="ECO:0000256" key="2">
    <source>
        <dbReference type="ARBA" id="ARBA00022723"/>
    </source>
</evidence>
<evidence type="ECO:0000259" key="6">
    <source>
        <dbReference type="SMART" id="SM00704"/>
    </source>
</evidence>
<keyword evidence="2" id="KW-0479">Metal-binding</keyword>
<gene>
    <name evidence="7" type="ORF">ACFQ63_23090</name>
</gene>
<feature type="compositionally biased region" description="Low complexity" evidence="5">
    <location>
        <begin position="27"/>
        <end position="45"/>
    </location>
</feature>
<comment type="caution">
    <text evidence="7">The sequence shown here is derived from an EMBL/GenBank/DDBJ whole genome shotgun (WGS) entry which is preliminary data.</text>
</comment>
<feature type="region of interest" description="Disordered" evidence="5">
    <location>
        <begin position="89"/>
        <end position="134"/>
    </location>
</feature>
<evidence type="ECO:0000256" key="1">
    <source>
        <dbReference type="ARBA" id="ARBA00022714"/>
    </source>
</evidence>
<feature type="domain" description="Iron-binding zinc finger CDGSH type" evidence="6">
    <location>
        <begin position="56"/>
        <end position="100"/>
    </location>
</feature>